<evidence type="ECO:0008006" key="5">
    <source>
        <dbReference type="Google" id="ProtNLM"/>
    </source>
</evidence>
<dbReference type="Pfam" id="PF13456">
    <property type="entry name" value="RVT_3"/>
    <property type="match status" value="1"/>
</dbReference>
<dbReference type="PANTHER" id="PTHR47074">
    <property type="entry name" value="BNAC02G40300D PROTEIN"/>
    <property type="match status" value="1"/>
</dbReference>
<evidence type="ECO:0000313" key="3">
    <source>
        <dbReference type="EMBL" id="SPD01882.1"/>
    </source>
</evidence>
<protein>
    <recommendedName>
        <fullName evidence="5">Reverse transcriptase zinc-binding domain-containing protein</fullName>
    </recommendedName>
</protein>
<dbReference type="GO" id="GO:0003676">
    <property type="term" value="F:nucleic acid binding"/>
    <property type="evidence" value="ECO:0007669"/>
    <property type="project" value="InterPro"/>
</dbReference>
<feature type="domain" description="Reverse transcriptase zinc-binding" evidence="2">
    <location>
        <begin position="40"/>
        <end position="109"/>
    </location>
</feature>
<feature type="domain" description="RNase H type-1" evidence="1">
    <location>
        <begin position="214"/>
        <end position="268"/>
    </location>
</feature>
<evidence type="ECO:0000313" key="4">
    <source>
        <dbReference type="EMBL" id="SPD08333.1"/>
    </source>
</evidence>
<name>A0A2N9GQG2_FAGSY</name>
<dbReference type="InterPro" id="IPR026960">
    <property type="entry name" value="RVT-Znf"/>
</dbReference>
<dbReference type="AlphaFoldDB" id="A0A2N9GQG2"/>
<evidence type="ECO:0000259" key="2">
    <source>
        <dbReference type="Pfam" id="PF13966"/>
    </source>
</evidence>
<sequence>MLRKIPFNGVDVEHILHHPLHPSQPADGLISPESSNSMGMQQFWQVVWSMQLPRKIQHFVWRLCLNILPTRDNLAKRNILSTPECPICGVGAESSIHVFRQCVFTKKVWEGNTLLLDLLVEGRQGILDWFWGIWKLKGEAALQEVAVVSWGLWNVRNSALFRDLIKIPSKVYLDALQYVKVYPEAQVQSECSRLPISTGRKGWTTPREGWYKVNMDGAVFSDIKKVGVGVVIRNEFGEFLGAMSELLDFGLDATNAEAWAALYAIKFTAGMSF</sequence>
<accession>A0A2N9GQG2</accession>
<proteinExistence type="predicted"/>
<dbReference type="EMBL" id="OIVN01002236">
    <property type="protein sequence ID" value="SPD01882.1"/>
    <property type="molecule type" value="Genomic_DNA"/>
</dbReference>
<evidence type="ECO:0000259" key="1">
    <source>
        <dbReference type="Pfam" id="PF13456"/>
    </source>
</evidence>
<dbReference type="InterPro" id="IPR002156">
    <property type="entry name" value="RNaseH_domain"/>
</dbReference>
<dbReference type="EMBL" id="OIVN01003035">
    <property type="protein sequence ID" value="SPD08333.1"/>
    <property type="molecule type" value="Genomic_DNA"/>
</dbReference>
<gene>
    <name evidence="3" type="ORF">FSB_LOCUS29764</name>
    <name evidence="4" type="ORF">FSB_LOCUS36215</name>
</gene>
<dbReference type="Pfam" id="PF13966">
    <property type="entry name" value="zf-RVT"/>
    <property type="match status" value="1"/>
</dbReference>
<dbReference type="PANTHER" id="PTHR47074:SF48">
    <property type="entry name" value="POLYNUCLEOTIDYL TRANSFERASE, RIBONUCLEASE H-LIKE SUPERFAMILY PROTEIN"/>
    <property type="match status" value="1"/>
</dbReference>
<reference evidence="3" key="1">
    <citation type="submission" date="2018-02" db="EMBL/GenBank/DDBJ databases">
        <authorList>
            <person name="Cohen D.B."/>
            <person name="Kent A.D."/>
        </authorList>
    </citation>
    <scope>NUCLEOTIDE SEQUENCE</scope>
</reference>
<dbReference type="InterPro" id="IPR052929">
    <property type="entry name" value="RNase_H-like_EbsB-rel"/>
</dbReference>
<organism evidence="3">
    <name type="scientific">Fagus sylvatica</name>
    <name type="common">Beechnut</name>
    <dbReference type="NCBI Taxonomy" id="28930"/>
    <lineage>
        <taxon>Eukaryota</taxon>
        <taxon>Viridiplantae</taxon>
        <taxon>Streptophyta</taxon>
        <taxon>Embryophyta</taxon>
        <taxon>Tracheophyta</taxon>
        <taxon>Spermatophyta</taxon>
        <taxon>Magnoliopsida</taxon>
        <taxon>eudicotyledons</taxon>
        <taxon>Gunneridae</taxon>
        <taxon>Pentapetalae</taxon>
        <taxon>rosids</taxon>
        <taxon>fabids</taxon>
        <taxon>Fagales</taxon>
        <taxon>Fagaceae</taxon>
        <taxon>Fagus</taxon>
    </lineage>
</organism>
<dbReference type="GO" id="GO:0004523">
    <property type="term" value="F:RNA-DNA hybrid ribonuclease activity"/>
    <property type="evidence" value="ECO:0007669"/>
    <property type="project" value="InterPro"/>
</dbReference>